<evidence type="ECO:0000313" key="5">
    <source>
        <dbReference type="EMBL" id="TCL44139.1"/>
    </source>
</evidence>
<sequence length="249" mass="27055">MSEELGAHIRCGRRDAAPYAILPGDPGRIDHIARHLNDVREIAYNREFRSIRGTYQGIEVMAVSTGIGGASTVIAVEELHKIGVKAMIRVGSCGALQSDIRLGELILVSGAVRDDGASKTYVEGIYPAIPDTGLLFCAREAAKERGYRHRIGPARSHDSFYTDRENEIDHYWSGRGVLGSDMETAALFVVGALRGVMTASILNTVVTYEGDLEEGINEYVGGEQEAALGEEREILVALDALKKFDKGVF</sequence>
<accession>A0A9X8Y8P2</accession>
<dbReference type="InterPro" id="IPR000845">
    <property type="entry name" value="Nucleoside_phosphorylase_d"/>
</dbReference>
<comment type="caution">
    <text evidence="5">The sequence shown here is derived from an EMBL/GenBank/DDBJ whole genome shotgun (WGS) entry which is preliminary data.</text>
</comment>
<evidence type="ECO:0000313" key="6">
    <source>
        <dbReference type="Proteomes" id="UP000294682"/>
    </source>
</evidence>
<comment type="catalytic activity">
    <reaction evidence="3">
        <text>uridine + phosphate = alpha-D-ribose 1-phosphate + uracil</text>
        <dbReference type="Rhea" id="RHEA:24388"/>
        <dbReference type="ChEBI" id="CHEBI:16704"/>
        <dbReference type="ChEBI" id="CHEBI:17568"/>
        <dbReference type="ChEBI" id="CHEBI:43474"/>
        <dbReference type="ChEBI" id="CHEBI:57720"/>
        <dbReference type="EC" id="2.4.2.3"/>
    </reaction>
</comment>
<dbReference type="Proteomes" id="UP000294682">
    <property type="component" value="Unassembled WGS sequence"/>
</dbReference>
<evidence type="ECO:0000259" key="4">
    <source>
        <dbReference type="Pfam" id="PF01048"/>
    </source>
</evidence>
<dbReference type="CDD" id="cd17767">
    <property type="entry name" value="UP_EcUdp-like"/>
    <property type="match status" value="1"/>
</dbReference>
<reference evidence="5 6" key="1">
    <citation type="submission" date="2019-03" db="EMBL/GenBank/DDBJ databases">
        <title>Genomic Encyclopedia of Type Strains, Phase IV (KMG-IV): sequencing the most valuable type-strain genomes for metagenomic binning, comparative biology and taxonomic classification.</title>
        <authorList>
            <person name="Goeker M."/>
        </authorList>
    </citation>
    <scope>NUCLEOTIDE SEQUENCE [LARGE SCALE GENOMIC DNA]</scope>
    <source>
        <strain evidence="5 6">DSM 100433</strain>
    </source>
</reference>
<dbReference type="AlphaFoldDB" id="A0A9X8Y8P2"/>
<feature type="domain" description="Nucleoside phosphorylase" evidence="4">
    <location>
        <begin position="18"/>
        <end position="202"/>
    </location>
</feature>
<dbReference type="PANTHER" id="PTHR43691">
    <property type="entry name" value="URIDINE PHOSPHORYLASE"/>
    <property type="match status" value="1"/>
</dbReference>
<evidence type="ECO:0000256" key="1">
    <source>
        <dbReference type="ARBA" id="ARBA00011888"/>
    </source>
</evidence>
<dbReference type="Pfam" id="PF01048">
    <property type="entry name" value="PNP_UDP_1"/>
    <property type="match status" value="1"/>
</dbReference>
<dbReference type="GO" id="GO:0004850">
    <property type="term" value="F:uridine phosphorylase activity"/>
    <property type="evidence" value="ECO:0007669"/>
    <property type="project" value="UniProtKB-EC"/>
</dbReference>
<dbReference type="GO" id="GO:0009116">
    <property type="term" value="P:nucleoside metabolic process"/>
    <property type="evidence" value="ECO:0007669"/>
    <property type="project" value="InterPro"/>
</dbReference>
<keyword evidence="6" id="KW-1185">Reference proteome</keyword>
<protein>
    <recommendedName>
        <fullName evidence="2">Uridine phosphorylase</fullName>
        <ecNumber evidence="1">2.4.2.3</ecNumber>
    </recommendedName>
</protein>
<dbReference type="PANTHER" id="PTHR43691:SF11">
    <property type="entry name" value="FI09636P-RELATED"/>
    <property type="match status" value="1"/>
</dbReference>
<dbReference type="GO" id="GO:0005829">
    <property type="term" value="C:cytosol"/>
    <property type="evidence" value="ECO:0007669"/>
    <property type="project" value="TreeGrafter"/>
</dbReference>
<gene>
    <name evidence="5" type="ORF">EDD78_103177</name>
</gene>
<evidence type="ECO:0000256" key="3">
    <source>
        <dbReference type="ARBA" id="ARBA00048447"/>
    </source>
</evidence>
<dbReference type="EMBL" id="SLUK01000003">
    <property type="protein sequence ID" value="TCL44139.1"/>
    <property type="molecule type" value="Genomic_DNA"/>
</dbReference>
<dbReference type="InterPro" id="IPR035994">
    <property type="entry name" value="Nucleoside_phosphorylase_sf"/>
</dbReference>
<dbReference type="Gene3D" id="3.40.50.1580">
    <property type="entry name" value="Nucleoside phosphorylase domain"/>
    <property type="match status" value="1"/>
</dbReference>
<proteinExistence type="predicted"/>
<evidence type="ECO:0000256" key="2">
    <source>
        <dbReference type="ARBA" id="ARBA00021980"/>
    </source>
</evidence>
<dbReference type="RefSeq" id="WP_132084237.1">
    <property type="nucleotide sequence ID" value="NZ_SLUK01000003.1"/>
</dbReference>
<organism evidence="5 6">
    <name type="scientific">Harryflintia acetispora</name>
    <dbReference type="NCBI Taxonomy" id="1849041"/>
    <lineage>
        <taxon>Bacteria</taxon>
        <taxon>Bacillati</taxon>
        <taxon>Bacillota</taxon>
        <taxon>Clostridia</taxon>
        <taxon>Eubacteriales</taxon>
        <taxon>Oscillospiraceae</taxon>
        <taxon>Harryflintia</taxon>
    </lineage>
</organism>
<dbReference type="SUPFAM" id="SSF53167">
    <property type="entry name" value="Purine and uridine phosphorylases"/>
    <property type="match status" value="1"/>
</dbReference>
<dbReference type="EC" id="2.4.2.3" evidence="1"/>
<name>A0A9X8Y8P2_9FIRM</name>